<dbReference type="InterPro" id="IPR000195">
    <property type="entry name" value="Rab-GAP-TBC_dom"/>
</dbReference>
<dbReference type="InterPro" id="IPR035969">
    <property type="entry name" value="Rab-GAP_TBC_sf"/>
</dbReference>
<dbReference type="Pfam" id="PF00566">
    <property type="entry name" value="RabGAP-TBC"/>
    <property type="match status" value="1"/>
</dbReference>
<evidence type="ECO:0000313" key="4">
    <source>
        <dbReference type="EnsemblMetazoa" id="CapteP110501"/>
    </source>
</evidence>
<keyword evidence="5" id="KW-1185">Reference proteome</keyword>
<accession>R7TXL1</accession>
<dbReference type="Proteomes" id="UP000014760">
    <property type="component" value="Unassembled WGS sequence"/>
</dbReference>
<dbReference type="GO" id="GO:0005783">
    <property type="term" value="C:endoplasmic reticulum"/>
    <property type="evidence" value="ECO:0007669"/>
    <property type="project" value="TreeGrafter"/>
</dbReference>
<dbReference type="FunFam" id="1.10.472.80:FF:000011">
    <property type="entry name" value="TBC1 domain family member 30"/>
    <property type="match status" value="1"/>
</dbReference>
<name>R7TXL1_CAPTE</name>
<dbReference type="SUPFAM" id="SSF47923">
    <property type="entry name" value="Ypt/Rab-GAP domain of gyp1p"/>
    <property type="match status" value="2"/>
</dbReference>
<dbReference type="Gene3D" id="1.10.472.80">
    <property type="entry name" value="Ypt/Rab-GAP domain of gyp1p, domain 3"/>
    <property type="match status" value="1"/>
</dbReference>
<dbReference type="EMBL" id="AMQN01002391">
    <property type="status" value="NOT_ANNOTATED_CDS"/>
    <property type="molecule type" value="Genomic_DNA"/>
</dbReference>
<evidence type="ECO:0000313" key="3">
    <source>
        <dbReference type="EMBL" id="ELT95710.1"/>
    </source>
</evidence>
<reference evidence="4" key="3">
    <citation type="submission" date="2015-06" db="UniProtKB">
        <authorList>
            <consortium name="EnsemblMetazoa"/>
        </authorList>
    </citation>
    <scope>IDENTIFICATION</scope>
</reference>
<gene>
    <name evidence="3" type="ORF">CAPTEDRAFT_110501</name>
</gene>
<dbReference type="PROSITE" id="PS50086">
    <property type="entry name" value="TBC_RABGAP"/>
    <property type="match status" value="1"/>
</dbReference>
<evidence type="ECO:0000313" key="5">
    <source>
        <dbReference type="Proteomes" id="UP000014760"/>
    </source>
</evidence>
<proteinExistence type="predicted"/>
<dbReference type="PANTHER" id="PTHR13399:SF4">
    <property type="entry name" value="TBC1 DOMAIN FAMILY MEMBER 30"/>
    <property type="match status" value="1"/>
</dbReference>
<dbReference type="HOGENOM" id="CLU_012937_0_0_1"/>
<dbReference type="FunFam" id="1.10.8.270:FF:000009">
    <property type="entry name" value="TBC1 domain family member 30"/>
    <property type="match status" value="1"/>
</dbReference>
<dbReference type="OMA" id="CIDWERT"/>
<evidence type="ECO:0000256" key="1">
    <source>
        <dbReference type="ARBA" id="ARBA00067508"/>
    </source>
</evidence>
<dbReference type="Gene3D" id="1.10.8.270">
    <property type="entry name" value="putative rabgap domain of human tbc1 domain family member 14 like domains"/>
    <property type="match status" value="1"/>
</dbReference>
<reference evidence="3 5" key="2">
    <citation type="journal article" date="2013" name="Nature">
        <title>Insights into bilaterian evolution from three spiralian genomes.</title>
        <authorList>
            <person name="Simakov O."/>
            <person name="Marletaz F."/>
            <person name="Cho S.J."/>
            <person name="Edsinger-Gonzales E."/>
            <person name="Havlak P."/>
            <person name="Hellsten U."/>
            <person name="Kuo D.H."/>
            <person name="Larsson T."/>
            <person name="Lv J."/>
            <person name="Arendt D."/>
            <person name="Savage R."/>
            <person name="Osoegawa K."/>
            <person name="de Jong P."/>
            <person name="Grimwood J."/>
            <person name="Chapman J.A."/>
            <person name="Shapiro H."/>
            <person name="Aerts A."/>
            <person name="Otillar R.P."/>
            <person name="Terry A.Y."/>
            <person name="Boore J.L."/>
            <person name="Grigoriev I.V."/>
            <person name="Lindberg D.R."/>
            <person name="Seaver E.C."/>
            <person name="Weisblat D.A."/>
            <person name="Putnam N.H."/>
            <person name="Rokhsar D.S."/>
        </authorList>
    </citation>
    <scope>NUCLEOTIDE SEQUENCE</scope>
    <source>
        <strain evidence="3 5">I ESC-2004</strain>
    </source>
</reference>
<feature type="domain" description="Rab-GAP TBC" evidence="2">
    <location>
        <begin position="1"/>
        <end position="207"/>
    </location>
</feature>
<evidence type="ECO:0000259" key="2">
    <source>
        <dbReference type="PROSITE" id="PS50086"/>
    </source>
</evidence>
<dbReference type="AlphaFoldDB" id="R7TXL1"/>
<dbReference type="OrthoDB" id="289721at2759"/>
<organism evidence="3">
    <name type="scientific">Capitella teleta</name>
    <name type="common">Polychaete worm</name>
    <dbReference type="NCBI Taxonomy" id="283909"/>
    <lineage>
        <taxon>Eukaryota</taxon>
        <taxon>Metazoa</taxon>
        <taxon>Spiralia</taxon>
        <taxon>Lophotrochozoa</taxon>
        <taxon>Annelida</taxon>
        <taxon>Polychaeta</taxon>
        <taxon>Sedentaria</taxon>
        <taxon>Scolecida</taxon>
        <taxon>Capitellidae</taxon>
        <taxon>Capitella</taxon>
    </lineage>
</organism>
<sequence length="409" mass="46182">MKCPLQVWLSLADQHIAALKIDWDKTRKFAFNERSNPDDNKLGMQIVKDLHRTGCDGFSGQENEGDRAVLKRVLLAYARWNKVVGYCQGFNVLAAMILDVVNRREEDALKVMIYLVDHVLPESYFANNLRALSVDMAVFRDLLRMQLPQLSKHLDHLQAAARDDTTGANYEPPLTNVFTMQWFLTLFATCLPKPTALRIWDSILLEGSEVLLRTAVAIWGKLEDRILAIQSADEFYTTMGLLTQEMLDESIMNADGLLKIVYSMAIFPHPQLAELREKYTYNITPFTAAMSTGRKPKSVNIFSDEDDLDDEDVMENINCFTGMFPPASLAISSSAGSPHKHHLNGEPSLSSSFADISKLSPGAYGAQPENHANNGILSERMTTDIDMLRNHYRRLRERQQQAHIILSSE</sequence>
<dbReference type="SMART" id="SM00164">
    <property type="entry name" value="TBC"/>
    <property type="match status" value="1"/>
</dbReference>
<dbReference type="EnsemblMetazoa" id="CapteT110501">
    <property type="protein sequence ID" value="CapteP110501"/>
    <property type="gene ID" value="CapteG110501"/>
</dbReference>
<dbReference type="STRING" id="283909.R7TXL1"/>
<protein>
    <recommendedName>
        <fullName evidence="1">TBC1 domain family member 30</fullName>
    </recommendedName>
</protein>
<reference evidence="5" key="1">
    <citation type="submission" date="2012-12" db="EMBL/GenBank/DDBJ databases">
        <authorList>
            <person name="Hellsten U."/>
            <person name="Grimwood J."/>
            <person name="Chapman J.A."/>
            <person name="Shapiro H."/>
            <person name="Aerts A."/>
            <person name="Otillar R.P."/>
            <person name="Terry A.Y."/>
            <person name="Boore J.L."/>
            <person name="Simakov O."/>
            <person name="Marletaz F."/>
            <person name="Cho S.-J."/>
            <person name="Edsinger-Gonzales E."/>
            <person name="Havlak P."/>
            <person name="Kuo D.-H."/>
            <person name="Larsson T."/>
            <person name="Lv J."/>
            <person name="Arendt D."/>
            <person name="Savage R."/>
            <person name="Osoegawa K."/>
            <person name="de Jong P."/>
            <person name="Lindberg D.R."/>
            <person name="Seaver E.C."/>
            <person name="Weisblat D.A."/>
            <person name="Putnam N.H."/>
            <person name="Grigoriev I.V."/>
            <person name="Rokhsar D.S."/>
        </authorList>
    </citation>
    <scope>NUCLEOTIDE SEQUENCE</scope>
    <source>
        <strain evidence="5">I ESC-2004</strain>
    </source>
</reference>
<dbReference type="PANTHER" id="PTHR13399">
    <property type="entry name" value="TRANSLOCON-ASSOCIATED PROTEIN TRAP , GAMMA SUBUNIT"/>
    <property type="match status" value="1"/>
</dbReference>
<dbReference type="EMBL" id="KB309044">
    <property type="protein sequence ID" value="ELT95710.1"/>
    <property type="molecule type" value="Genomic_DNA"/>
</dbReference>